<gene>
    <name evidence="3" type="primary">LOC114326098</name>
</gene>
<keyword evidence="1" id="KW-0560">Oxidoreductase</keyword>
<organism evidence="3">
    <name type="scientific">Diabrotica virgifera virgifera</name>
    <name type="common">western corn rootworm</name>
    <dbReference type="NCBI Taxonomy" id="50390"/>
    <lineage>
        <taxon>Eukaryota</taxon>
        <taxon>Metazoa</taxon>
        <taxon>Ecdysozoa</taxon>
        <taxon>Arthropoda</taxon>
        <taxon>Hexapoda</taxon>
        <taxon>Insecta</taxon>
        <taxon>Pterygota</taxon>
        <taxon>Neoptera</taxon>
        <taxon>Endopterygota</taxon>
        <taxon>Coleoptera</taxon>
        <taxon>Polyphaga</taxon>
        <taxon>Cucujiformia</taxon>
        <taxon>Chrysomeloidea</taxon>
        <taxon>Chrysomelidae</taxon>
        <taxon>Galerucinae</taxon>
        <taxon>Diabroticina</taxon>
        <taxon>Diabroticites</taxon>
        <taxon>Diabrotica</taxon>
    </lineage>
</organism>
<dbReference type="PANTHER" id="PTHR43157">
    <property type="entry name" value="PHOSPHATIDYLINOSITOL-GLYCAN BIOSYNTHESIS CLASS F PROTEIN-RELATED"/>
    <property type="match status" value="1"/>
</dbReference>
<dbReference type="OrthoDB" id="191139at2759"/>
<dbReference type="GO" id="GO:0016491">
    <property type="term" value="F:oxidoreductase activity"/>
    <property type="evidence" value="ECO:0007669"/>
    <property type="project" value="UniProtKB-KW"/>
</dbReference>
<keyword evidence="2" id="KW-0732">Signal</keyword>
<dbReference type="PRINTS" id="PR00081">
    <property type="entry name" value="GDHRDH"/>
</dbReference>
<dbReference type="InParanoid" id="A0A6P7F5J5"/>
<dbReference type="InterPro" id="IPR002347">
    <property type="entry name" value="SDR_fam"/>
</dbReference>
<dbReference type="SUPFAM" id="SSF51735">
    <property type="entry name" value="NAD(P)-binding Rossmann-fold domains"/>
    <property type="match status" value="1"/>
</dbReference>
<dbReference type="Pfam" id="PF00106">
    <property type="entry name" value="adh_short"/>
    <property type="match status" value="1"/>
</dbReference>
<dbReference type="RefSeq" id="XP_028130122.1">
    <property type="nucleotide sequence ID" value="XM_028274321.1"/>
</dbReference>
<evidence type="ECO:0000256" key="1">
    <source>
        <dbReference type="ARBA" id="ARBA00023002"/>
    </source>
</evidence>
<sequence>MFFYEYVILFVLCLFVFSKLTCGRCYSKTCLVGKTAIITGGNSGVGYETALALASRGCRVIIADKDDSSVSRQKIIDETTNKNVTSTILDLGSLVSVRKFAENVVRTEPRLDILIINAGIGSNKLIHTNDGIQITMQVNYLGHFLLTFLLLDLMKKSSPSRIIFTSSTGAYFTKFSLEDLNPTKDYPRQHRIYLNSKLCLILFARYLSTKLKGTNVTVNCVHPGGVRSAIYLRAFRVEKSIFPLILGFVTLILGKNAEEGAQTTLHVACEKSLEDVSGKFFIDCVSVFSPYQAYDMQLCTEMVELSKTLVKLQPEECILSEKVLN</sequence>
<dbReference type="InterPro" id="IPR036291">
    <property type="entry name" value="NAD(P)-bd_dom_sf"/>
</dbReference>
<proteinExistence type="predicted"/>
<feature type="signal peptide" evidence="2">
    <location>
        <begin position="1"/>
        <end position="23"/>
    </location>
</feature>
<reference evidence="3" key="1">
    <citation type="submission" date="2025-08" db="UniProtKB">
        <authorList>
            <consortium name="RefSeq"/>
        </authorList>
    </citation>
    <scope>IDENTIFICATION</scope>
    <source>
        <tissue evidence="3">Whole insect</tissue>
    </source>
</reference>
<dbReference type="Gene3D" id="3.40.50.720">
    <property type="entry name" value="NAD(P)-binding Rossmann-like Domain"/>
    <property type="match status" value="1"/>
</dbReference>
<accession>A0A6P7F5J5</accession>
<evidence type="ECO:0000313" key="3">
    <source>
        <dbReference type="RefSeq" id="XP_028130122.1"/>
    </source>
</evidence>
<evidence type="ECO:0000256" key="2">
    <source>
        <dbReference type="SAM" id="SignalP"/>
    </source>
</evidence>
<feature type="chain" id="PRO_5027871787" evidence="2">
    <location>
        <begin position="24"/>
        <end position="325"/>
    </location>
</feature>
<dbReference type="PANTHER" id="PTHR43157:SF31">
    <property type="entry name" value="PHOSPHATIDYLINOSITOL-GLYCAN BIOSYNTHESIS CLASS F PROTEIN"/>
    <property type="match status" value="1"/>
</dbReference>
<dbReference type="AlphaFoldDB" id="A0A6P7F5J5"/>
<protein>
    <submittedName>
        <fullName evidence="3">Retinol dehydrogenase 12-like</fullName>
    </submittedName>
</protein>
<name>A0A6P7F5J5_DIAVI</name>
<dbReference type="KEGG" id="dvv:114326098"/>